<dbReference type="RefSeq" id="WP_109627417.1">
    <property type="nucleotide sequence ID" value="NZ_JANKBI010000006.1"/>
</dbReference>
<dbReference type="Proteomes" id="UP000245412">
    <property type="component" value="Unassembled WGS sequence"/>
</dbReference>
<feature type="transmembrane region" description="Helical" evidence="6">
    <location>
        <begin position="321"/>
        <end position="339"/>
    </location>
</feature>
<evidence type="ECO:0000256" key="6">
    <source>
        <dbReference type="SAM" id="Phobius"/>
    </source>
</evidence>
<dbReference type="Gene3D" id="1.10.1740.10">
    <property type="match status" value="1"/>
</dbReference>
<dbReference type="PANTHER" id="PTHR43133">
    <property type="entry name" value="RNA POLYMERASE ECF-TYPE SIGMA FACTO"/>
    <property type="match status" value="1"/>
</dbReference>
<keyword evidence="5" id="KW-0804">Transcription</keyword>
<keyword evidence="3" id="KW-0731">Sigma factor</keyword>
<keyword evidence="4" id="KW-0238">DNA-binding</keyword>
<dbReference type="GO" id="GO:0006352">
    <property type="term" value="P:DNA-templated transcription initiation"/>
    <property type="evidence" value="ECO:0007669"/>
    <property type="project" value="InterPro"/>
</dbReference>
<dbReference type="EMBL" id="QGGY01000008">
    <property type="protein sequence ID" value="PWJ74719.1"/>
    <property type="molecule type" value="Genomic_DNA"/>
</dbReference>
<comment type="similarity">
    <text evidence="1">Belongs to the sigma-70 factor family. ECF subfamily.</text>
</comment>
<keyword evidence="10" id="KW-1185">Reference proteome</keyword>
<dbReference type="InterPro" id="IPR013324">
    <property type="entry name" value="RNA_pol_sigma_r3/r4-like"/>
</dbReference>
<comment type="caution">
    <text evidence="9">The sequence shown here is derived from an EMBL/GenBank/DDBJ whole genome shotgun (WGS) entry which is preliminary data.</text>
</comment>
<evidence type="ECO:0000259" key="8">
    <source>
        <dbReference type="Pfam" id="PF08281"/>
    </source>
</evidence>
<protein>
    <submittedName>
        <fullName evidence="9">RNA polymerase sigma factor (Sigma-70 family)</fullName>
    </submittedName>
</protein>
<accession>A0AB73T2I6</accession>
<evidence type="ECO:0000256" key="5">
    <source>
        <dbReference type="ARBA" id="ARBA00023163"/>
    </source>
</evidence>
<keyword evidence="6" id="KW-1133">Transmembrane helix</keyword>
<dbReference type="InterPro" id="IPR039425">
    <property type="entry name" value="RNA_pol_sigma-70-like"/>
</dbReference>
<feature type="transmembrane region" description="Helical" evidence="6">
    <location>
        <begin position="263"/>
        <end position="283"/>
    </location>
</feature>
<dbReference type="InterPro" id="IPR013249">
    <property type="entry name" value="RNA_pol_sigma70_r4_t2"/>
</dbReference>
<dbReference type="CDD" id="cd06171">
    <property type="entry name" value="Sigma70_r4"/>
    <property type="match status" value="1"/>
</dbReference>
<evidence type="ECO:0000256" key="2">
    <source>
        <dbReference type="ARBA" id="ARBA00023015"/>
    </source>
</evidence>
<gene>
    <name evidence="9" type="ORF">C7383_108149</name>
</gene>
<dbReference type="Pfam" id="PF04542">
    <property type="entry name" value="Sigma70_r2"/>
    <property type="match status" value="1"/>
</dbReference>
<evidence type="ECO:0000256" key="1">
    <source>
        <dbReference type="ARBA" id="ARBA00010641"/>
    </source>
</evidence>
<dbReference type="GO" id="GO:0016987">
    <property type="term" value="F:sigma factor activity"/>
    <property type="evidence" value="ECO:0007669"/>
    <property type="project" value="UniProtKB-KW"/>
</dbReference>
<keyword evidence="6" id="KW-0812">Transmembrane</keyword>
<evidence type="ECO:0000313" key="10">
    <source>
        <dbReference type="Proteomes" id="UP000245412"/>
    </source>
</evidence>
<dbReference type="SUPFAM" id="SSF88659">
    <property type="entry name" value="Sigma3 and sigma4 domains of RNA polymerase sigma factors"/>
    <property type="match status" value="1"/>
</dbReference>
<dbReference type="NCBIfam" id="TIGR02937">
    <property type="entry name" value="sigma70-ECF"/>
    <property type="match status" value="1"/>
</dbReference>
<sequence>MDDKELVRRIQNGQKEYLNVIADRYYDDIYNFCCYHSGNREDAYDLAQETFLRFIRYVGQYKYVNLKGYLLTVAMNVCRNYYRDKKEETDRTAGEQEAPEDVIHREYPPGKYSGQDGYSRLEYCMVLKNILAKIPEVQREAVILHHFYGYKNREIARMTGASCAAVKSRVNQGSGIGMKLLAALAVYIFVSVGMIGLVVLLYLSVFGPDGLEASSLLMNIPSGGYHPETILGFYLYEIGMSFSGMLLLMAVTAGISAYSRNSYMSVIMSVIVFLIPVLWIKVFAPMQIFGSFTNVVNHFMASMPVMLPLSWGFVFTGKQTAVHLGVAGITAAVCSVAAYRKYKNYQGR</sequence>
<name>A0AB73T2I6_9FIRM</name>
<keyword evidence="2" id="KW-0805">Transcription regulation</keyword>
<dbReference type="InterPro" id="IPR013325">
    <property type="entry name" value="RNA_pol_sigma_r2"/>
</dbReference>
<evidence type="ECO:0000256" key="3">
    <source>
        <dbReference type="ARBA" id="ARBA00023082"/>
    </source>
</evidence>
<feature type="transmembrane region" description="Helical" evidence="6">
    <location>
        <begin position="233"/>
        <end position="251"/>
    </location>
</feature>
<organism evidence="9 10">
    <name type="scientific">Murimonas intestini</name>
    <dbReference type="NCBI Taxonomy" id="1337051"/>
    <lineage>
        <taxon>Bacteria</taxon>
        <taxon>Bacillati</taxon>
        <taxon>Bacillota</taxon>
        <taxon>Clostridia</taxon>
        <taxon>Lachnospirales</taxon>
        <taxon>Lachnospiraceae</taxon>
        <taxon>Murimonas</taxon>
    </lineage>
</organism>
<evidence type="ECO:0000256" key="4">
    <source>
        <dbReference type="ARBA" id="ARBA00023125"/>
    </source>
</evidence>
<feature type="domain" description="RNA polymerase sigma factor 70 region 4 type 2" evidence="8">
    <location>
        <begin position="127"/>
        <end position="172"/>
    </location>
</feature>
<dbReference type="AlphaFoldDB" id="A0AB73T2I6"/>
<dbReference type="PANTHER" id="PTHR43133:SF8">
    <property type="entry name" value="RNA POLYMERASE SIGMA FACTOR HI_1459-RELATED"/>
    <property type="match status" value="1"/>
</dbReference>
<dbReference type="InterPro" id="IPR036388">
    <property type="entry name" value="WH-like_DNA-bd_sf"/>
</dbReference>
<reference evidence="9 10" key="1">
    <citation type="submission" date="2018-05" db="EMBL/GenBank/DDBJ databases">
        <authorList>
            <person name="Goeker M."/>
            <person name="Huntemann M."/>
            <person name="Clum A."/>
            <person name="Pillay M."/>
            <person name="Palaniappan K."/>
            <person name="Varghese N."/>
            <person name="Mikhailova N."/>
            <person name="Stamatis D."/>
            <person name="Reddy T."/>
            <person name="Daum C."/>
            <person name="Shapiro N."/>
            <person name="Ivanova N."/>
            <person name="Kyrpides N."/>
            <person name="Woyke T."/>
        </authorList>
    </citation>
    <scope>NUCLEOTIDE SEQUENCE [LARGE SCALE GENOMIC DNA]</scope>
    <source>
        <strain evidence="9 10">DSM 26524</strain>
    </source>
</reference>
<keyword evidence="6" id="KW-0472">Membrane</keyword>
<proteinExistence type="inferred from homology"/>
<feature type="domain" description="RNA polymerase sigma-70 region 2" evidence="7">
    <location>
        <begin position="23"/>
        <end position="86"/>
    </location>
</feature>
<dbReference type="InterPro" id="IPR007627">
    <property type="entry name" value="RNA_pol_sigma70_r2"/>
</dbReference>
<dbReference type="Pfam" id="PF08281">
    <property type="entry name" value="Sigma70_r4_2"/>
    <property type="match status" value="1"/>
</dbReference>
<dbReference type="InterPro" id="IPR014284">
    <property type="entry name" value="RNA_pol_sigma-70_dom"/>
</dbReference>
<evidence type="ECO:0000313" key="9">
    <source>
        <dbReference type="EMBL" id="PWJ74719.1"/>
    </source>
</evidence>
<dbReference type="SUPFAM" id="SSF88946">
    <property type="entry name" value="Sigma2 domain of RNA polymerase sigma factors"/>
    <property type="match status" value="1"/>
</dbReference>
<dbReference type="GO" id="GO:0003677">
    <property type="term" value="F:DNA binding"/>
    <property type="evidence" value="ECO:0007669"/>
    <property type="project" value="UniProtKB-KW"/>
</dbReference>
<feature type="transmembrane region" description="Helical" evidence="6">
    <location>
        <begin position="180"/>
        <end position="203"/>
    </location>
</feature>
<dbReference type="Gene3D" id="1.10.10.10">
    <property type="entry name" value="Winged helix-like DNA-binding domain superfamily/Winged helix DNA-binding domain"/>
    <property type="match status" value="1"/>
</dbReference>
<evidence type="ECO:0000259" key="7">
    <source>
        <dbReference type="Pfam" id="PF04542"/>
    </source>
</evidence>